<reference evidence="1 2" key="1">
    <citation type="submission" date="2020-02" db="EMBL/GenBank/DDBJ databases">
        <title>Genomic and physiological characterization of two novel Nitrospinaceae genera.</title>
        <authorList>
            <person name="Mueller A.J."/>
            <person name="Jung M.-Y."/>
            <person name="Strachan C.R."/>
            <person name="Herbold C.W."/>
            <person name="Kirkegaard R.H."/>
            <person name="Daims H."/>
        </authorList>
    </citation>
    <scope>NUCLEOTIDE SEQUENCE [LARGE SCALE GENOMIC DNA]</scope>
    <source>
        <strain evidence="1">EB</strain>
    </source>
</reference>
<protein>
    <submittedName>
        <fullName evidence="1">Uncharacterized protein</fullName>
    </submittedName>
</protein>
<sequence length="104" mass="11944">MSEAPNPILVEFAEGIPDSALSKKLVDKNAPYREISKQARKEWELIAPLVESEEPPTKELVAMGYEEWFNDAVPEDRTRMLGRLDMLYEMTLDLAEEEEEDEEG</sequence>
<proteinExistence type="predicted"/>
<accession>A0A7T0BW93</accession>
<organism evidence="1 2">
    <name type="scientific">Candidatus Nitronauta litoralis</name>
    <dbReference type="NCBI Taxonomy" id="2705533"/>
    <lineage>
        <taxon>Bacteria</taxon>
        <taxon>Pseudomonadati</taxon>
        <taxon>Nitrospinota/Tectimicrobiota group</taxon>
        <taxon>Nitrospinota</taxon>
        <taxon>Nitrospinia</taxon>
        <taxon>Nitrospinales</taxon>
        <taxon>Nitrospinaceae</taxon>
        <taxon>Candidatus Nitronauta</taxon>
    </lineage>
</organism>
<dbReference type="AlphaFoldDB" id="A0A7T0BW93"/>
<name>A0A7T0BW93_9BACT</name>
<dbReference type="Proteomes" id="UP000594688">
    <property type="component" value="Chromosome"/>
</dbReference>
<evidence type="ECO:0000313" key="2">
    <source>
        <dbReference type="Proteomes" id="UP000594688"/>
    </source>
</evidence>
<dbReference type="KEGG" id="nli:G3M70_09610"/>
<evidence type="ECO:0000313" key="1">
    <source>
        <dbReference type="EMBL" id="QPJ62110.1"/>
    </source>
</evidence>
<dbReference type="EMBL" id="CP048685">
    <property type="protein sequence ID" value="QPJ62110.1"/>
    <property type="molecule type" value="Genomic_DNA"/>
</dbReference>
<gene>
    <name evidence="1" type="ORF">G3M70_09610</name>
</gene>